<sequence length="99" mass="10718">MAQGAEETRQIFFYAKEGASFLTPATSSSSPTLMITQTPAEDHWGNSPPSWSEACRAIDRGTYFAVELRWSYGVVVDDAASASPFSDAWTTKNATGFLA</sequence>
<evidence type="ECO:0000313" key="1">
    <source>
        <dbReference type="EMBL" id="BAD19712.1"/>
    </source>
</evidence>
<organism evidence="1 2">
    <name type="scientific">Oryza sativa subsp. japonica</name>
    <name type="common">Rice</name>
    <dbReference type="NCBI Taxonomy" id="39947"/>
    <lineage>
        <taxon>Eukaryota</taxon>
        <taxon>Viridiplantae</taxon>
        <taxon>Streptophyta</taxon>
        <taxon>Embryophyta</taxon>
        <taxon>Tracheophyta</taxon>
        <taxon>Spermatophyta</taxon>
        <taxon>Magnoliopsida</taxon>
        <taxon>Liliopsida</taxon>
        <taxon>Poales</taxon>
        <taxon>Poaceae</taxon>
        <taxon>BOP clade</taxon>
        <taxon>Oryzoideae</taxon>
        <taxon>Oryzeae</taxon>
        <taxon>Oryzinae</taxon>
        <taxon>Oryza</taxon>
        <taxon>Oryza sativa</taxon>
    </lineage>
</organism>
<dbReference type="Proteomes" id="UP000000763">
    <property type="component" value="Chromosome 2"/>
</dbReference>
<name>Q6K5Z4_ORYSJ</name>
<dbReference type="EMBL" id="AP005300">
    <property type="protein sequence ID" value="BAD19712.1"/>
    <property type="molecule type" value="Genomic_DNA"/>
</dbReference>
<proteinExistence type="predicted"/>
<accession>Q6K5Z4</accession>
<evidence type="ECO:0000313" key="2">
    <source>
        <dbReference type="Proteomes" id="UP000000763"/>
    </source>
</evidence>
<reference evidence="2" key="1">
    <citation type="journal article" date="2005" name="Nature">
        <title>The map-based sequence of the rice genome.</title>
        <authorList>
            <consortium name="International rice genome sequencing project (IRGSP)"/>
            <person name="Matsumoto T."/>
            <person name="Wu J."/>
            <person name="Kanamori H."/>
            <person name="Katayose Y."/>
            <person name="Fujisawa M."/>
            <person name="Namiki N."/>
            <person name="Mizuno H."/>
            <person name="Yamamoto K."/>
            <person name="Antonio B.A."/>
            <person name="Baba T."/>
            <person name="Sakata K."/>
            <person name="Nagamura Y."/>
            <person name="Aoki H."/>
            <person name="Arikawa K."/>
            <person name="Arita K."/>
            <person name="Bito T."/>
            <person name="Chiden Y."/>
            <person name="Fujitsuka N."/>
            <person name="Fukunaka R."/>
            <person name="Hamada M."/>
            <person name="Harada C."/>
            <person name="Hayashi A."/>
            <person name="Hijishita S."/>
            <person name="Honda M."/>
            <person name="Hosokawa S."/>
            <person name="Ichikawa Y."/>
            <person name="Idonuma A."/>
            <person name="Iijima M."/>
            <person name="Ikeda M."/>
            <person name="Ikeno M."/>
            <person name="Ito K."/>
            <person name="Ito S."/>
            <person name="Ito T."/>
            <person name="Ito Y."/>
            <person name="Ito Y."/>
            <person name="Iwabuchi A."/>
            <person name="Kamiya K."/>
            <person name="Karasawa W."/>
            <person name="Kurita K."/>
            <person name="Katagiri S."/>
            <person name="Kikuta A."/>
            <person name="Kobayashi H."/>
            <person name="Kobayashi N."/>
            <person name="Machita K."/>
            <person name="Maehara T."/>
            <person name="Masukawa M."/>
            <person name="Mizubayashi T."/>
            <person name="Mukai Y."/>
            <person name="Nagasaki H."/>
            <person name="Nagata Y."/>
            <person name="Naito S."/>
            <person name="Nakashima M."/>
            <person name="Nakama Y."/>
            <person name="Nakamichi Y."/>
            <person name="Nakamura M."/>
            <person name="Meguro A."/>
            <person name="Negishi M."/>
            <person name="Ohta I."/>
            <person name="Ohta T."/>
            <person name="Okamoto M."/>
            <person name="Ono N."/>
            <person name="Saji S."/>
            <person name="Sakaguchi M."/>
            <person name="Sakai K."/>
            <person name="Shibata M."/>
            <person name="Shimokawa T."/>
            <person name="Song J."/>
            <person name="Takazaki Y."/>
            <person name="Terasawa K."/>
            <person name="Tsugane M."/>
            <person name="Tsuji K."/>
            <person name="Ueda S."/>
            <person name="Waki K."/>
            <person name="Yamagata H."/>
            <person name="Yamamoto M."/>
            <person name="Yamamoto S."/>
            <person name="Yamane H."/>
            <person name="Yoshiki S."/>
            <person name="Yoshihara R."/>
            <person name="Yukawa K."/>
            <person name="Zhong H."/>
            <person name="Yano M."/>
            <person name="Yuan Q."/>
            <person name="Ouyang S."/>
            <person name="Liu J."/>
            <person name="Jones K.M."/>
            <person name="Gansberger K."/>
            <person name="Moffat K."/>
            <person name="Hill J."/>
            <person name="Bera J."/>
            <person name="Fadrosh D."/>
            <person name="Jin S."/>
            <person name="Johri S."/>
            <person name="Kim M."/>
            <person name="Overton L."/>
            <person name="Reardon M."/>
            <person name="Tsitrin T."/>
            <person name="Vuong H."/>
            <person name="Weaver B."/>
            <person name="Ciecko A."/>
            <person name="Tallon L."/>
            <person name="Jackson J."/>
            <person name="Pai G."/>
            <person name="Aken S.V."/>
            <person name="Utterback T."/>
            <person name="Reidmuller S."/>
            <person name="Feldblyum T."/>
            <person name="Hsiao J."/>
            <person name="Zismann V."/>
            <person name="Iobst S."/>
            <person name="de Vazeille A.R."/>
            <person name="Buell C.R."/>
            <person name="Ying K."/>
            <person name="Li Y."/>
            <person name="Lu T."/>
            <person name="Huang Y."/>
            <person name="Zhao Q."/>
            <person name="Feng Q."/>
            <person name="Zhang L."/>
            <person name="Zhu J."/>
            <person name="Weng Q."/>
            <person name="Mu J."/>
            <person name="Lu Y."/>
            <person name="Fan D."/>
            <person name="Liu Y."/>
            <person name="Guan J."/>
            <person name="Zhang Y."/>
            <person name="Yu S."/>
            <person name="Liu X."/>
            <person name="Zhang Y."/>
            <person name="Hong G."/>
            <person name="Han B."/>
            <person name="Choisne N."/>
            <person name="Demange N."/>
            <person name="Orjeda G."/>
            <person name="Samain S."/>
            <person name="Cattolico L."/>
            <person name="Pelletier E."/>
            <person name="Couloux A."/>
            <person name="Segurens B."/>
            <person name="Wincker P."/>
            <person name="D'Hont A."/>
            <person name="Scarpelli C."/>
            <person name="Weissenbach J."/>
            <person name="Salanoubat M."/>
            <person name="Quetier F."/>
            <person name="Yu Y."/>
            <person name="Kim H.R."/>
            <person name="Rambo T."/>
            <person name="Currie J."/>
            <person name="Collura K."/>
            <person name="Luo M."/>
            <person name="Yang T."/>
            <person name="Ammiraju J.S.S."/>
            <person name="Engler F."/>
            <person name="Soderlund C."/>
            <person name="Wing R.A."/>
            <person name="Palmer L.E."/>
            <person name="de la Bastide M."/>
            <person name="Spiegel L."/>
            <person name="Nascimento L."/>
            <person name="Zutavern T."/>
            <person name="O'Shaughnessy A."/>
            <person name="Dike S."/>
            <person name="Dedhia N."/>
            <person name="Preston R."/>
            <person name="Balija V."/>
            <person name="McCombie W.R."/>
            <person name="Chow T."/>
            <person name="Chen H."/>
            <person name="Chung M."/>
            <person name="Chen C."/>
            <person name="Shaw J."/>
            <person name="Wu H."/>
            <person name="Hsiao K."/>
            <person name="Chao Y."/>
            <person name="Chu M."/>
            <person name="Cheng C."/>
            <person name="Hour A."/>
            <person name="Lee P."/>
            <person name="Lin S."/>
            <person name="Lin Y."/>
            <person name="Liou J."/>
            <person name="Liu S."/>
            <person name="Hsing Y."/>
            <person name="Raghuvanshi S."/>
            <person name="Mohanty A."/>
            <person name="Bharti A.K."/>
            <person name="Gaur A."/>
            <person name="Gupta V."/>
            <person name="Kumar D."/>
            <person name="Ravi V."/>
            <person name="Vij S."/>
            <person name="Kapur A."/>
            <person name="Khurana P."/>
            <person name="Khurana P."/>
            <person name="Khurana J.P."/>
            <person name="Tyagi A.K."/>
            <person name="Gaikwad K."/>
            <person name="Singh A."/>
            <person name="Dalal V."/>
            <person name="Srivastava S."/>
            <person name="Dixit A."/>
            <person name="Pal A.K."/>
            <person name="Ghazi I.A."/>
            <person name="Yadav M."/>
            <person name="Pandit A."/>
            <person name="Bhargava A."/>
            <person name="Sureshbabu K."/>
            <person name="Batra K."/>
            <person name="Sharma T.R."/>
            <person name="Mohapatra T."/>
            <person name="Singh N.K."/>
            <person name="Messing J."/>
            <person name="Nelson A.B."/>
            <person name="Fuks G."/>
            <person name="Kavchok S."/>
            <person name="Keizer G."/>
            <person name="Linton E."/>
            <person name="Llaca V."/>
            <person name="Song R."/>
            <person name="Tanyolac B."/>
            <person name="Young S."/>
            <person name="Ho-Il K."/>
            <person name="Hahn J.H."/>
            <person name="Sangsakoo G."/>
            <person name="Vanavichit A."/>
            <person name="de Mattos Luiz.A.T."/>
            <person name="Zimmer P.D."/>
            <person name="Malone G."/>
            <person name="Dellagostin O."/>
            <person name="de Oliveira A.C."/>
            <person name="Bevan M."/>
            <person name="Bancroft I."/>
            <person name="Minx P."/>
            <person name="Cordum H."/>
            <person name="Wilson R."/>
            <person name="Cheng Z."/>
            <person name="Jin W."/>
            <person name="Jiang J."/>
            <person name="Leong S.A."/>
            <person name="Iwama H."/>
            <person name="Gojobori T."/>
            <person name="Itoh T."/>
            <person name="Niimura Y."/>
            <person name="Fujii Y."/>
            <person name="Habara T."/>
            <person name="Sakai H."/>
            <person name="Sato Y."/>
            <person name="Wilson G."/>
            <person name="Kumar K."/>
            <person name="McCouch S."/>
            <person name="Juretic N."/>
            <person name="Hoen D."/>
            <person name="Wright S."/>
            <person name="Bruskiewich R."/>
            <person name="Bureau T."/>
            <person name="Miyao A."/>
            <person name="Hirochika H."/>
            <person name="Nishikawa T."/>
            <person name="Kadowaki K."/>
            <person name="Sugiura M."/>
            <person name="Burr B."/>
            <person name="Sasaki T."/>
        </authorList>
    </citation>
    <scope>NUCLEOTIDE SEQUENCE [LARGE SCALE GENOMIC DNA]</scope>
    <source>
        <strain evidence="2">cv. Nipponbare</strain>
    </source>
</reference>
<gene>
    <name evidence="1" type="primary">OJ2055_H10.5</name>
</gene>
<protein>
    <submittedName>
        <fullName evidence="1">Uncharacterized protein</fullName>
    </submittedName>
</protein>
<dbReference type="AlphaFoldDB" id="Q6K5Z4"/>
<reference evidence="2" key="2">
    <citation type="journal article" date="2008" name="Nucleic Acids Res.">
        <title>The rice annotation project database (RAP-DB): 2008 update.</title>
        <authorList>
            <consortium name="The rice annotation project (RAP)"/>
        </authorList>
    </citation>
    <scope>GENOME REANNOTATION</scope>
    <source>
        <strain evidence="2">cv. Nipponbare</strain>
    </source>
</reference>